<proteinExistence type="predicted"/>
<dbReference type="STRING" id="1770058.A3840_14000"/>
<dbReference type="Proteomes" id="UP000078389">
    <property type="component" value="Unassembled WGS sequence"/>
</dbReference>
<evidence type="ECO:0000259" key="1">
    <source>
        <dbReference type="Pfam" id="PF13391"/>
    </source>
</evidence>
<gene>
    <name evidence="2" type="ORF">A3840_14000</name>
</gene>
<sequence length="94" mass="10997">MIHADGLCTLEAAHLYPYSLEPRNDVQAGLLLAPNFHGRYDHGSLVINDDYTWTPIVEDEETRMLVDRRLLLPLDESDWPDIELIRRNRERIAR</sequence>
<protein>
    <recommendedName>
        <fullName evidence="1">HNH nuclease domain-containing protein</fullName>
    </recommendedName>
</protein>
<name>A0A178HSV1_9HYPH</name>
<feature type="domain" description="HNH nuclease" evidence="1">
    <location>
        <begin position="10"/>
        <end position="48"/>
    </location>
</feature>
<keyword evidence="3" id="KW-1185">Reference proteome</keyword>
<accession>A0A178HSV1</accession>
<comment type="caution">
    <text evidence="2">The sequence shown here is derived from an EMBL/GenBank/DDBJ whole genome shotgun (WGS) entry which is preliminary data.</text>
</comment>
<dbReference type="InterPro" id="IPR003615">
    <property type="entry name" value="HNH_nuc"/>
</dbReference>
<dbReference type="Pfam" id="PF13391">
    <property type="entry name" value="HNH_2"/>
    <property type="match status" value="1"/>
</dbReference>
<dbReference type="EMBL" id="LVVY01000102">
    <property type="protein sequence ID" value="OAM75923.1"/>
    <property type="molecule type" value="Genomic_DNA"/>
</dbReference>
<dbReference type="AlphaFoldDB" id="A0A178HSV1"/>
<reference evidence="2 3" key="1">
    <citation type="submission" date="2016-03" db="EMBL/GenBank/DDBJ databases">
        <title>Genome sequencing of Devosia sp. S37.</title>
        <authorList>
            <person name="Mohd Nor M."/>
        </authorList>
    </citation>
    <scope>NUCLEOTIDE SEQUENCE [LARGE SCALE GENOMIC DNA]</scope>
    <source>
        <strain evidence="2 3">S37</strain>
    </source>
</reference>
<organism evidence="2 3">
    <name type="scientific">Devosia elaeis</name>
    <dbReference type="NCBI Taxonomy" id="1770058"/>
    <lineage>
        <taxon>Bacteria</taxon>
        <taxon>Pseudomonadati</taxon>
        <taxon>Pseudomonadota</taxon>
        <taxon>Alphaproteobacteria</taxon>
        <taxon>Hyphomicrobiales</taxon>
        <taxon>Devosiaceae</taxon>
        <taxon>Devosia</taxon>
    </lineage>
</organism>
<evidence type="ECO:0000313" key="3">
    <source>
        <dbReference type="Proteomes" id="UP000078389"/>
    </source>
</evidence>
<evidence type="ECO:0000313" key="2">
    <source>
        <dbReference type="EMBL" id="OAM75923.1"/>
    </source>
</evidence>